<organism evidence="1 2">
    <name type="scientific">Duncaniella dubosii</name>
    <dbReference type="NCBI Taxonomy" id="2518971"/>
    <lineage>
        <taxon>Bacteria</taxon>
        <taxon>Pseudomonadati</taxon>
        <taxon>Bacteroidota</taxon>
        <taxon>Bacteroidia</taxon>
        <taxon>Bacteroidales</taxon>
        <taxon>Muribaculaceae</taxon>
        <taxon>Duncaniella</taxon>
    </lineage>
</organism>
<proteinExistence type="predicted"/>
<sequence length="164" mass="18522">MAQRIKTNIKFYKGLDNVADKLYGFVAKSNGSWRGCRETESKKKIVFVDTAIAKDIIPNTLYSCSLVPMRNEGGFIAKSATIIKFPGTVATVCRKNVFLVRITFGNKEYIYDPSSKEKRKNDIKSIADILRSRHDLENAISVAEDFIDNACIVKRLYEQSQSNV</sequence>
<evidence type="ECO:0000313" key="1">
    <source>
        <dbReference type="EMBL" id="QCD42808.1"/>
    </source>
</evidence>
<protein>
    <submittedName>
        <fullName evidence="1">Uncharacterized protein</fullName>
    </submittedName>
</protein>
<dbReference type="EMBL" id="CP039396">
    <property type="protein sequence ID" value="QCD42808.1"/>
    <property type="molecule type" value="Genomic_DNA"/>
</dbReference>
<accession>A0A4V1D3F3</accession>
<dbReference type="KEGG" id="ddb:E7747_11240"/>
<reference evidence="2" key="1">
    <citation type="submission" date="2019-02" db="EMBL/GenBank/DDBJ databases">
        <title>Isolation and identification of novel species under the genus Muribaculum.</title>
        <authorList>
            <person name="Miyake S."/>
            <person name="Ding Y."/>
            <person name="Low A."/>
            <person name="Soh M."/>
            <person name="Seedorf H."/>
        </authorList>
    </citation>
    <scope>NUCLEOTIDE SEQUENCE [LARGE SCALE GENOMIC DNA]</scope>
    <source>
        <strain evidence="2">H5</strain>
    </source>
</reference>
<dbReference type="AlphaFoldDB" id="A0A4V1D3F3"/>
<name>A0A4V1D3F3_9BACT</name>
<evidence type="ECO:0000313" key="2">
    <source>
        <dbReference type="Proteomes" id="UP000297149"/>
    </source>
</evidence>
<dbReference type="RefSeq" id="WP_123542238.1">
    <property type="nucleotide sequence ID" value="NZ_CP039396.1"/>
</dbReference>
<gene>
    <name evidence="1" type="ORF">E7747_11240</name>
</gene>
<keyword evidence="2" id="KW-1185">Reference proteome</keyword>
<dbReference type="Proteomes" id="UP000297149">
    <property type="component" value="Chromosome"/>
</dbReference>